<evidence type="ECO:0000313" key="4">
    <source>
        <dbReference type="EMBL" id="AOW80720.1"/>
    </source>
</evidence>
<evidence type="ECO:0000256" key="2">
    <source>
        <dbReference type="ARBA" id="ARBA00023163"/>
    </source>
</evidence>
<gene>
    <name evidence="4" type="ORF">HTSR_1547</name>
</gene>
<protein>
    <submittedName>
        <fullName evidence="4">Bacterio-opsin activator HTH domain-containing protein</fullName>
    </submittedName>
</protein>
<accession>A0A1D8S5T8</accession>
<dbReference type="KEGG" id="halh:HTSR_1547"/>
<dbReference type="InterPro" id="IPR007050">
    <property type="entry name" value="HTH_bacterioopsin"/>
</dbReference>
<dbReference type="PANTHER" id="PTHR34236:SF1">
    <property type="entry name" value="DIMETHYL SULFOXIDE REDUCTASE TRANSCRIPTIONAL ACTIVATOR"/>
    <property type="match status" value="1"/>
</dbReference>
<evidence type="ECO:0000256" key="1">
    <source>
        <dbReference type="ARBA" id="ARBA00023015"/>
    </source>
</evidence>
<evidence type="ECO:0000259" key="3">
    <source>
        <dbReference type="Pfam" id="PF04967"/>
    </source>
</evidence>
<organism evidence="4 5">
    <name type="scientific">Halodesulfurarchaeum formicicum</name>
    <dbReference type="NCBI Taxonomy" id="1873524"/>
    <lineage>
        <taxon>Archaea</taxon>
        <taxon>Methanobacteriati</taxon>
        <taxon>Methanobacteriota</taxon>
        <taxon>Stenosarchaea group</taxon>
        <taxon>Halobacteria</taxon>
        <taxon>Halobacteriales</taxon>
        <taxon>Halobacteriaceae</taxon>
        <taxon>Halodesulfurarchaeum</taxon>
    </lineage>
</organism>
<dbReference type="STRING" id="1873524.HSR6_1617"/>
<reference evidence="4 5" key="1">
    <citation type="submission" date="2016-06" db="EMBL/GenBank/DDBJ databases">
        <title>Discovery of anaerobic lithoheterotrophic haloarchaeon capable of sulfur respiration by hydrogen and formate.</title>
        <authorList>
            <person name="Sorokin D.Y."/>
            <person name="Kublanov I.V."/>
            <person name="Roman P."/>
            <person name="Sinninghe Damste J.S."/>
            <person name="Golyshin P.N."/>
            <person name="Rojo D."/>
            <person name="Ciordia S."/>
            <person name="Mena Md.C."/>
            <person name="Ferrer M."/>
            <person name="Smedile F."/>
            <person name="Messina E."/>
            <person name="La Cono V."/>
            <person name="Yakimov M.M."/>
        </authorList>
    </citation>
    <scope>NUCLEOTIDE SEQUENCE [LARGE SCALE GENOMIC DNA]</scope>
    <source>
        <strain evidence="4 5">HTSR1</strain>
    </source>
</reference>
<dbReference type="EMBL" id="CP016070">
    <property type="protein sequence ID" value="AOW80720.1"/>
    <property type="molecule type" value="Genomic_DNA"/>
</dbReference>
<proteinExistence type="predicted"/>
<sequence length="126" mass="13965">MVHMSDSDPPLYVTFRIADRAALRKVIQAYGSMESDIETITIVDPENEHSHPLTIEVGNLTKKQWEALRVAHEKGHYTSPRGGHLEEIAADLGISKSAVSQRLRAAESKIIPAILGTKDVHTRKSK</sequence>
<evidence type="ECO:0000313" key="5">
    <source>
        <dbReference type="Proteomes" id="UP000185608"/>
    </source>
</evidence>
<dbReference type="InterPro" id="IPR013324">
    <property type="entry name" value="RNA_pol_sigma_r3/r4-like"/>
</dbReference>
<dbReference type="Proteomes" id="UP000185608">
    <property type="component" value="Chromosome"/>
</dbReference>
<dbReference type="PANTHER" id="PTHR34236">
    <property type="entry name" value="DIMETHYL SULFOXIDE REDUCTASE TRANSCRIPTIONAL ACTIVATOR"/>
    <property type="match status" value="1"/>
</dbReference>
<dbReference type="AlphaFoldDB" id="A0A1D8S5T8"/>
<keyword evidence="1" id="KW-0805">Transcription regulation</keyword>
<feature type="domain" description="HTH bat-type" evidence="3">
    <location>
        <begin position="60"/>
        <end position="111"/>
    </location>
</feature>
<dbReference type="Pfam" id="PF04967">
    <property type="entry name" value="HTH_10"/>
    <property type="match status" value="1"/>
</dbReference>
<dbReference type="SUPFAM" id="SSF88659">
    <property type="entry name" value="Sigma3 and sigma4 domains of RNA polymerase sigma factors"/>
    <property type="match status" value="1"/>
</dbReference>
<keyword evidence="2" id="KW-0804">Transcription</keyword>
<name>A0A1D8S5T8_9EURY</name>